<keyword evidence="3" id="KW-1003">Cell membrane</keyword>
<evidence type="ECO:0000256" key="4">
    <source>
        <dbReference type="ARBA" id="ARBA00022692"/>
    </source>
</evidence>
<comment type="caution">
    <text evidence="9">The sequence shown here is derived from an EMBL/GenBank/DDBJ whole genome shotgun (WGS) entry which is preliminary data.</text>
</comment>
<evidence type="ECO:0000256" key="6">
    <source>
        <dbReference type="ARBA" id="ARBA00023136"/>
    </source>
</evidence>
<evidence type="ECO:0000256" key="3">
    <source>
        <dbReference type="ARBA" id="ARBA00022475"/>
    </source>
</evidence>
<feature type="transmembrane region" description="Helical" evidence="7">
    <location>
        <begin position="280"/>
        <end position="301"/>
    </location>
</feature>
<evidence type="ECO:0000256" key="7">
    <source>
        <dbReference type="SAM" id="Phobius"/>
    </source>
</evidence>
<dbReference type="RefSeq" id="WP_344957111.1">
    <property type="nucleotide sequence ID" value="NZ_BAAAZG010000059.1"/>
</dbReference>
<dbReference type="PANTHER" id="PTHR43005:SF1">
    <property type="entry name" value="SPERMIDINE_PUTRESCINE TRANSPORT SYSTEM PERMEASE PROTEIN"/>
    <property type="match status" value="1"/>
</dbReference>
<accession>A0ABP7WX83</accession>
<keyword evidence="2" id="KW-0813">Transport</keyword>
<dbReference type="InterPro" id="IPR000515">
    <property type="entry name" value="MetI-like"/>
</dbReference>
<feature type="transmembrane region" description="Helical" evidence="7">
    <location>
        <begin position="172"/>
        <end position="196"/>
    </location>
</feature>
<keyword evidence="10" id="KW-1185">Reference proteome</keyword>
<comment type="subcellular location">
    <subcellularLocation>
        <location evidence="1">Cell membrane</location>
        <topology evidence="1">Multi-pass membrane protein</topology>
    </subcellularLocation>
</comment>
<keyword evidence="4 7" id="KW-0812">Transmembrane</keyword>
<dbReference type="PANTHER" id="PTHR43005">
    <property type="entry name" value="BLR7065 PROTEIN"/>
    <property type="match status" value="1"/>
</dbReference>
<name>A0ABP7WX83_9ACTN</name>
<feature type="transmembrane region" description="Helical" evidence="7">
    <location>
        <begin position="91"/>
        <end position="111"/>
    </location>
</feature>
<dbReference type="EMBL" id="BAAAZG010000059">
    <property type="protein sequence ID" value="GAA4099225.1"/>
    <property type="molecule type" value="Genomic_DNA"/>
</dbReference>
<keyword evidence="5 7" id="KW-1133">Transmembrane helix</keyword>
<evidence type="ECO:0000256" key="1">
    <source>
        <dbReference type="ARBA" id="ARBA00004651"/>
    </source>
</evidence>
<proteinExistence type="predicted"/>
<evidence type="ECO:0000313" key="10">
    <source>
        <dbReference type="Proteomes" id="UP001500683"/>
    </source>
</evidence>
<reference evidence="10" key="1">
    <citation type="journal article" date="2019" name="Int. J. Syst. Evol. Microbiol.">
        <title>The Global Catalogue of Microorganisms (GCM) 10K type strain sequencing project: providing services to taxonomists for standard genome sequencing and annotation.</title>
        <authorList>
            <consortium name="The Broad Institute Genomics Platform"/>
            <consortium name="The Broad Institute Genome Sequencing Center for Infectious Disease"/>
            <person name="Wu L."/>
            <person name="Ma J."/>
        </authorList>
    </citation>
    <scope>NUCLEOTIDE SEQUENCE [LARGE SCALE GENOMIC DNA]</scope>
    <source>
        <strain evidence="10">JCM 16702</strain>
    </source>
</reference>
<gene>
    <name evidence="9" type="ORF">GCM10022214_75050</name>
</gene>
<dbReference type="SUPFAM" id="SSF161098">
    <property type="entry name" value="MetI-like"/>
    <property type="match status" value="1"/>
</dbReference>
<protein>
    <submittedName>
        <fullName evidence="9">Sugar ABC transporter permease</fullName>
    </submittedName>
</protein>
<dbReference type="InterPro" id="IPR035906">
    <property type="entry name" value="MetI-like_sf"/>
</dbReference>
<sequence length="310" mass="33104">MADSAISRPAVRWGAWRRRRARRWSRVSPWQAAPVTLALLVFTAYPLVYLVGLALTESTLARPLREWVGTENFRAALENDVFTGSLWRSTVFAVLAASVQLVIGTALALALHARGRRLGLLGGFLLLPLVTPPVMVGVAWKLLLAPVGGALNGTLGLAGLAPVNPLGDERGAFLALVVIDTWQWTPFVVLLVYAALLGVPGELREAAVLDGAGRFRLLVSVVLPYVRPALLAVLLLRLVGGFKVFDIVYVVTAGGPGAATNTSTYEIQRTALESFKVGTAAAETLLFSLVVGAVATLVAVVRRRVARAER</sequence>
<dbReference type="Pfam" id="PF00528">
    <property type="entry name" value="BPD_transp_1"/>
    <property type="match status" value="1"/>
</dbReference>
<dbReference type="Proteomes" id="UP001500683">
    <property type="component" value="Unassembled WGS sequence"/>
</dbReference>
<feature type="transmembrane region" description="Helical" evidence="7">
    <location>
        <begin position="217"/>
        <end position="239"/>
    </location>
</feature>
<evidence type="ECO:0000256" key="5">
    <source>
        <dbReference type="ARBA" id="ARBA00022989"/>
    </source>
</evidence>
<evidence type="ECO:0000259" key="8">
    <source>
        <dbReference type="Pfam" id="PF00528"/>
    </source>
</evidence>
<feature type="transmembrane region" description="Helical" evidence="7">
    <location>
        <begin position="118"/>
        <end position="140"/>
    </location>
</feature>
<evidence type="ECO:0000256" key="2">
    <source>
        <dbReference type="ARBA" id="ARBA00022448"/>
    </source>
</evidence>
<feature type="domain" description="ABC transmembrane type-1" evidence="8">
    <location>
        <begin position="102"/>
        <end position="305"/>
    </location>
</feature>
<keyword evidence="6 7" id="KW-0472">Membrane</keyword>
<dbReference type="CDD" id="cd06261">
    <property type="entry name" value="TM_PBP2"/>
    <property type="match status" value="1"/>
</dbReference>
<dbReference type="Gene3D" id="1.10.3720.10">
    <property type="entry name" value="MetI-like"/>
    <property type="match status" value="1"/>
</dbReference>
<evidence type="ECO:0000313" key="9">
    <source>
        <dbReference type="EMBL" id="GAA4099225.1"/>
    </source>
</evidence>
<feature type="transmembrane region" description="Helical" evidence="7">
    <location>
        <begin position="27"/>
        <end position="55"/>
    </location>
</feature>
<organism evidence="9 10">
    <name type="scientific">Actinomadura miaoliensis</name>
    <dbReference type="NCBI Taxonomy" id="430685"/>
    <lineage>
        <taxon>Bacteria</taxon>
        <taxon>Bacillati</taxon>
        <taxon>Actinomycetota</taxon>
        <taxon>Actinomycetes</taxon>
        <taxon>Streptosporangiales</taxon>
        <taxon>Thermomonosporaceae</taxon>
        <taxon>Actinomadura</taxon>
    </lineage>
</organism>